<evidence type="ECO:0000256" key="1">
    <source>
        <dbReference type="SAM" id="Phobius"/>
    </source>
</evidence>
<proteinExistence type="predicted"/>
<keyword evidence="1" id="KW-0472">Membrane</keyword>
<protein>
    <recommendedName>
        <fullName evidence="4">DUF1330 domain-containing protein</fullName>
    </recommendedName>
</protein>
<gene>
    <name evidence="2" type="ORF">EVB00_00945</name>
</gene>
<keyword evidence="1" id="KW-0812">Transmembrane</keyword>
<sequence length="192" mass="22437">MRFWLLLGIIYGSFFLWYTDLEGKLNDDEIQSFLNKLEENGVNESIYNSMKIFMEQDSGKQFLMVNNIHMSVDPSADESFRKYNEHMIPELLSRACHPIFFGSSVHQAMDIVGIDNAVDWDTAVLMRYKSRRAFMEVVSNPELKGKHEFKIAALEKTIAYPVEPNFYLSDLRIIFGFIFMIFGLLIRPIRQK</sequence>
<name>A0A520MBB4_9GAMM</name>
<dbReference type="Gene3D" id="3.30.70.100">
    <property type="match status" value="1"/>
</dbReference>
<comment type="caution">
    <text evidence="2">The sequence shown here is derived from an EMBL/GenBank/DDBJ whole genome shotgun (WGS) entry which is preliminary data.</text>
</comment>
<dbReference type="Proteomes" id="UP000318359">
    <property type="component" value="Unassembled WGS sequence"/>
</dbReference>
<organism evidence="2 3">
    <name type="scientific">SAR86 cluster bacterium</name>
    <dbReference type="NCBI Taxonomy" id="2030880"/>
    <lineage>
        <taxon>Bacteria</taxon>
        <taxon>Pseudomonadati</taxon>
        <taxon>Pseudomonadota</taxon>
        <taxon>Gammaproteobacteria</taxon>
        <taxon>SAR86 cluster</taxon>
    </lineage>
</organism>
<evidence type="ECO:0008006" key="4">
    <source>
        <dbReference type="Google" id="ProtNLM"/>
    </source>
</evidence>
<evidence type="ECO:0000313" key="2">
    <source>
        <dbReference type="EMBL" id="RZO18521.1"/>
    </source>
</evidence>
<dbReference type="EMBL" id="SHBM01000007">
    <property type="protein sequence ID" value="RZO18521.1"/>
    <property type="molecule type" value="Genomic_DNA"/>
</dbReference>
<dbReference type="AlphaFoldDB" id="A0A520MBB4"/>
<feature type="transmembrane region" description="Helical" evidence="1">
    <location>
        <begin position="166"/>
        <end position="186"/>
    </location>
</feature>
<evidence type="ECO:0000313" key="3">
    <source>
        <dbReference type="Proteomes" id="UP000318359"/>
    </source>
</evidence>
<reference evidence="2 3" key="1">
    <citation type="submission" date="2019-02" db="EMBL/GenBank/DDBJ databases">
        <title>Prokaryotic population dynamics and viral predation in marine succession experiment using metagenomics: the confinement effect.</title>
        <authorList>
            <person name="Haro-Moreno J.M."/>
            <person name="Rodriguez-Valera F."/>
            <person name="Lopez-Perez M."/>
        </authorList>
    </citation>
    <scope>NUCLEOTIDE SEQUENCE [LARGE SCALE GENOMIC DNA]</scope>
    <source>
        <strain evidence="2">MED-G167</strain>
    </source>
</reference>
<accession>A0A520MBB4</accession>
<keyword evidence="1" id="KW-1133">Transmembrane helix</keyword>